<dbReference type="Proteomes" id="UP000006854">
    <property type="component" value="Chromosome"/>
</dbReference>
<organism evidence="2 3">
    <name type="scientific">Streptomyces venezuelae (strain ATCC 10712 / CBS 650.69 / DSM 40230 / JCM 4526 / NBRC 13096 / PD 04745)</name>
    <dbReference type="NCBI Taxonomy" id="953739"/>
    <lineage>
        <taxon>Bacteria</taxon>
        <taxon>Bacillati</taxon>
        <taxon>Actinomycetota</taxon>
        <taxon>Actinomycetes</taxon>
        <taxon>Kitasatosporales</taxon>
        <taxon>Streptomycetaceae</taxon>
        <taxon>Streptomyces</taxon>
    </lineage>
</organism>
<keyword evidence="3" id="KW-1185">Reference proteome</keyword>
<sequence>MHPDVEQLTRIVPPPADRRPRAWTDVEARLGTALPEDFKDLVDTYGGGVFDETIWILEPDCADPDYDLLAMKEERAEVLARLWEIGPEPRPEQLEADGAGLLPFAYIEGTGAYLYWFTGKDVRPEDWTVLANAGRGPEWEYHPVPSTRFVLSVLTGEIHSDILDNLPVDDEDHSFDPNDEILGG</sequence>
<evidence type="ECO:0000259" key="1">
    <source>
        <dbReference type="Pfam" id="PF09346"/>
    </source>
</evidence>
<dbReference type="OrthoDB" id="5572373at2"/>
<dbReference type="RefSeq" id="WP_015037685.1">
    <property type="nucleotide sequence ID" value="NC_018750.1"/>
</dbReference>
<dbReference type="InterPro" id="IPR037883">
    <property type="entry name" value="Knr4/Smi1-like_sf"/>
</dbReference>
<dbReference type="GeneID" id="51867030"/>
<proteinExistence type="predicted"/>
<dbReference type="KEGG" id="sve:SVEN_6504"/>
<name>F2RG70_STRVP</name>
<dbReference type="EMBL" id="FR845719">
    <property type="protein sequence ID" value="CCA59790.1"/>
    <property type="molecule type" value="Genomic_DNA"/>
</dbReference>
<dbReference type="eggNOG" id="ENOG5030FDY">
    <property type="taxonomic scope" value="Bacteria"/>
</dbReference>
<dbReference type="InterPro" id="IPR018958">
    <property type="entry name" value="Knr4/Smi1-like_dom"/>
</dbReference>
<protein>
    <recommendedName>
        <fullName evidence="1">Knr4/Smi1-like domain-containing protein</fullName>
    </recommendedName>
</protein>
<dbReference type="SUPFAM" id="SSF160631">
    <property type="entry name" value="SMI1/KNR4-like"/>
    <property type="match status" value="1"/>
</dbReference>
<evidence type="ECO:0000313" key="3">
    <source>
        <dbReference type="Proteomes" id="UP000006854"/>
    </source>
</evidence>
<dbReference type="HOGENOM" id="CLU_107171_0_0_11"/>
<dbReference type="Pfam" id="PF09346">
    <property type="entry name" value="SMI1_KNR4"/>
    <property type="match status" value="1"/>
</dbReference>
<feature type="domain" description="Knr4/Smi1-like" evidence="1">
    <location>
        <begin position="22"/>
        <end position="121"/>
    </location>
</feature>
<dbReference type="STRING" id="953739.SVEN_6504"/>
<dbReference type="AlphaFoldDB" id="F2RG70"/>
<reference evidence="2 3" key="1">
    <citation type="journal article" date="2011" name="BMC Genomics">
        <title>Genome-wide analysis of the role of GlnR in Streptomyces venezuelae provides new insights into global nitrogen regulation in actinomycetes.</title>
        <authorList>
            <person name="Pullan S.T."/>
            <person name="Bibb M.J."/>
            <person name="Merrick M."/>
        </authorList>
    </citation>
    <scope>NUCLEOTIDE SEQUENCE [LARGE SCALE GENOMIC DNA]</scope>
    <source>
        <strain evidence="2">ATCC 10712</strain>
    </source>
</reference>
<accession>F2RG70</accession>
<evidence type="ECO:0000313" key="2">
    <source>
        <dbReference type="EMBL" id="CCA59790.1"/>
    </source>
</evidence>
<gene>
    <name evidence="2" type="ordered locus">SVEN_6504</name>
</gene>
<dbReference type="PATRIC" id="fig|953739.5.peg.1721"/>